<keyword evidence="2 5" id="KW-0012">Acyltransferase</keyword>
<keyword evidence="6" id="KW-1185">Reference proteome</keyword>
<dbReference type="InterPro" id="IPR013751">
    <property type="entry name" value="ACP_syn_III_N"/>
</dbReference>
<accession>A0A140L7A1</accession>
<dbReference type="GO" id="GO:0033818">
    <property type="term" value="F:beta-ketoacyl-acyl-carrier-protein synthase III activity"/>
    <property type="evidence" value="ECO:0007669"/>
    <property type="project" value="UniProtKB-EC"/>
</dbReference>
<evidence type="ECO:0000259" key="3">
    <source>
        <dbReference type="Pfam" id="PF08541"/>
    </source>
</evidence>
<dbReference type="CDD" id="cd00830">
    <property type="entry name" value="KAS_III"/>
    <property type="match status" value="1"/>
</dbReference>
<evidence type="ECO:0000256" key="2">
    <source>
        <dbReference type="ARBA" id="ARBA00023315"/>
    </source>
</evidence>
<comment type="caution">
    <text evidence="5">The sequence shown here is derived from an EMBL/GenBank/DDBJ whole genome shotgun (WGS) entry which is preliminary data.</text>
</comment>
<keyword evidence="1 5" id="KW-0808">Transferase</keyword>
<dbReference type="AlphaFoldDB" id="A0A140L7A1"/>
<dbReference type="OrthoDB" id="1704808at2"/>
<name>A0A140L7A1_9FIRM</name>
<evidence type="ECO:0000313" key="5">
    <source>
        <dbReference type="EMBL" id="KXG76426.1"/>
    </source>
</evidence>
<dbReference type="SUPFAM" id="SSF53901">
    <property type="entry name" value="Thiolase-like"/>
    <property type="match status" value="1"/>
</dbReference>
<protein>
    <submittedName>
        <fullName evidence="5">3-oxoacyl-[acyl-carrier-protein] synthase 3</fullName>
        <ecNumber evidence="5">2.3.1.180</ecNumber>
    </submittedName>
</protein>
<dbReference type="EC" id="2.3.1.180" evidence="5"/>
<dbReference type="PANTHER" id="PTHR34069:SF2">
    <property type="entry name" value="BETA-KETOACYL-[ACYL-CARRIER-PROTEIN] SYNTHASE III"/>
    <property type="match status" value="1"/>
</dbReference>
<gene>
    <name evidence="5" type="primary">fabH_4</name>
    <name evidence="5" type="ORF">AN619_09570</name>
</gene>
<proteinExistence type="predicted"/>
<dbReference type="Pfam" id="PF08545">
    <property type="entry name" value="ACP_syn_III"/>
    <property type="match status" value="1"/>
</dbReference>
<feature type="domain" description="Beta-ketoacyl-[acyl-carrier-protein] synthase III N-terminal" evidence="4">
    <location>
        <begin position="110"/>
        <end position="188"/>
    </location>
</feature>
<dbReference type="GO" id="GO:0044550">
    <property type="term" value="P:secondary metabolite biosynthetic process"/>
    <property type="evidence" value="ECO:0007669"/>
    <property type="project" value="TreeGrafter"/>
</dbReference>
<dbReference type="Proteomes" id="UP000070456">
    <property type="component" value="Unassembled WGS sequence"/>
</dbReference>
<organism evidence="5 6">
    <name type="scientific">Thermotalea metallivorans</name>
    <dbReference type="NCBI Taxonomy" id="520762"/>
    <lineage>
        <taxon>Bacteria</taxon>
        <taxon>Bacillati</taxon>
        <taxon>Bacillota</taxon>
        <taxon>Clostridia</taxon>
        <taxon>Peptostreptococcales</taxon>
        <taxon>Thermotaleaceae</taxon>
        <taxon>Thermotalea</taxon>
    </lineage>
</organism>
<reference evidence="5 6" key="1">
    <citation type="submission" date="2015-12" db="EMBL/GenBank/DDBJ databases">
        <title>Draft genome sequence of the thermoanaerobe Thermotalea metallivorans, an isolate from the runoff channel of the Great Artesian Basin, Australia.</title>
        <authorList>
            <person name="Patel B.K."/>
        </authorList>
    </citation>
    <scope>NUCLEOTIDE SEQUENCE [LARGE SCALE GENOMIC DNA]</scope>
    <source>
        <strain evidence="5 6">B2-1</strain>
    </source>
</reference>
<dbReference type="Pfam" id="PF08541">
    <property type="entry name" value="ACP_syn_III_C"/>
    <property type="match status" value="1"/>
</dbReference>
<evidence type="ECO:0000259" key="4">
    <source>
        <dbReference type="Pfam" id="PF08545"/>
    </source>
</evidence>
<dbReference type="InterPro" id="IPR016039">
    <property type="entry name" value="Thiolase-like"/>
</dbReference>
<evidence type="ECO:0000313" key="6">
    <source>
        <dbReference type="Proteomes" id="UP000070456"/>
    </source>
</evidence>
<evidence type="ECO:0000256" key="1">
    <source>
        <dbReference type="ARBA" id="ARBA00022679"/>
    </source>
</evidence>
<dbReference type="InterPro" id="IPR013747">
    <property type="entry name" value="ACP_syn_III_C"/>
</dbReference>
<feature type="domain" description="Beta-ketoacyl-[acyl-carrier-protein] synthase III C-terminal" evidence="3">
    <location>
        <begin position="241"/>
        <end position="330"/>
    </location>
</feature>
<dbReference type="GO" id="GO:0004315">
    <property type="term" value="F:3-oxoacyl-[acyl-carrier-protein] synthase activity"/>
    <property type="evidence" value="ECO:0007669"/>
    <property type="project" value="InterPro"/>
</dbReference>
<dbReference type="PANTHER" id="PTHR34069">
    <property type="entry name" value="3-OXOACYL-[ACYL-CARRIER-PROTEIN] SYNTHASE 3"/>
    <property type="match status" value="1"/>
</dbReference>
<dbReference type="RefSeq" id="WP_068555332.1">
    <property type="nucleotide sequence ID" value="NZ_LOEE01000027.1"/>
</dbReference>
<dbReference type="Gene3D" id="3.40.47.10">
    <property type="match status" value="1"/>
</dbReference>
<dbReference type="STRING" id="520762.AN619_09570"/>
<dbReference type="EMBL" id="LOEE01000027">
    <property type="protein sequence ID" value="KXG76426.1"/>
    <property type="molecule type" value="Genomic_DNA"/>
</dbReference>
<sequence length="338" mass="36856">MGYSSIGIQGIGYCVPEKIVTNKDIEEMTGLAEDKVLFYTGLKERRWAADHEAFSDFAVAAAKEAMEDAGVSPDEIKLVIVATGSGDFFSPAPGCLIQHELGLKEALVLNLNQACAAPNYAMATAIRFMMDGSYNKALVVCGDVTTRMLNPKANLFVGAIGDAASAVVLGKLKDGYQGFLSEYFDSDGQYFYGSGLFNRGSRVPRESLGEGKDYFITRDEIGGIILPNVIKWFKTSFYKCLERANLKQEDIGFISPHPAAMSQITAQLQSIKEKMDKTHIVTDVYGHSGGGTAFIVLKEALKAGKLKPGDYVFNFGNGAGFQWGGMLFRWCKKEEFAN</sequence>
<dbReference type="GO" id="GO:0006633">
    <property type="term" value="P:fatty acid biosynthetic process"/>
    <property type="evidence" value="ECO:0007669"/>
    <property type="project" value="InterPro"/>
</dbReference>